<evidence type="ECO:0000256" key="3">
    <source>
        <dbReference type="ARBA" id="ARBA00023237"/>
    </source>
</evidence>
<evidence type="ECO:0000259" key="5">
    <source>
        <dbReference type="Pfam" id="PF04355"/>
    </source>
</evidence>
<dbReference type="PANTHER" id="PTHR37482">
    <property type="entry name" value="OUTER MEMBRANE PROTEIN ASSEMBLY FACTOR BAME"/>
    <property type="match status" value="1"/>
</dbReference>
<dbReference type="Proteomes" id="UP000885750">
    <property type="component" value="Unassembled WGS sequence"/>
</dbReference>
<protein>
    <recommendedName>
        <fullName evidence="4">Outer membrane protein assembly factor BamE</fullName>
    </recommendedName>
</protein>
<keyword evidence="4" id="KW-0564">Palmitate</keyword>
<evidence type="ECO:0000313" key="6">
    <source>
        <dbReference type="EMBL" id="HFC92004.1"/>
    </source>
</evidence>
<dbReference type="AlphaFoldDB" id="A0A7V2T219"/>
<dbReference type="GO" id="GO:0051205">
    <property type="term" value="P:protein insertion into membrane"/>
    <property type="evidence" value="ECO:0007669"/>
    <property type="project" value="UniProtKB-UniRule"/>
</dbReference>
<reference evidence="6" key="1">
    <citation type="journal article" date="2020" name="mSystems">
        <title>Genome- and Community-Level Interaction Insights into Carbon Utilization and Element Cycling Functions of Hydrothermarchaeota in Hydrothermal Sediment.</title>
        <authorList>
            <person name="Zhou Z."/>
            <person name="Liu Y."/>
            <person name="Xu W."/>
            <person name="Pan J."/>
            <person name="Luo Z.H."/>
            <person name="Li M."/>
        </authorList>
    </citation>
    <scope>NUCLEOTIDE SEQUENCE [LARGE SCALE GENOMIC DNA]</scope>
    <source>
        <strain evidence="6">HyVt-493</strain>
    </source>
</reference>
<comment type="function">
    <text evidence="4">Part of the outer membrane protein assembly complex, which is involved in assembly and insertion of beta-barrel proteins into the outer membrane.</text>
</comment>
<keyword evidence="1 4" id="KW-0732">Signal</keyword>
<dbReference type="Gene3D" id="3.30.1450.10">
    <property type="match status" value="1"/>
</dbReference>
<dbReference type="EMBL" id="DRMS01000168">
    <property type="protein sequence ID" value="HFC92004.1"/>
    <property type="molecule type" value="Genomic_DNA"/>
</dbReference>
<name>A0A7V2T219_LEUMU</name>
<evidence type="ECO:0000256" key="4">
    <source>
        <dbReference type="HAMAP-Rule" id="MF_00925"/>
    </source>
</evidence>
<gene>
    <name evidence="4" type="primary">bamE</name>
    <name evidence="6" type="ORF">ENJ51_04250</name>
</gene>
<comment type="caution">
    <text evidence="6">The sequence shown here is derived from an EMBL/GenBank/DDBJ whole genome shotgun (WGS) entry which is preliminary data.</text>
</comment>
<feature type="domain" description="Outer membrane protein assembly factor BamE" evidence="5">
    <location>
        <begin position="36"/>
        <end position="103"/>
    </location>
</feature>
<keyword evidence="4" id="KW-0449">Lipoprotein</keyword>
<dbReference type="Pfam" id="PF04355">
    <property type="entry name" value="BamE"/>
    <property type="match status" value="1"/>
</dbReference>
<keyword evidence="3 4" id="KW-0998">Cell outer membrane</keyword>
<keyword evidence="2 4" id="KW-0472">Membrane</keyword>
<comment type="subunit">
    <text evidence="4">Part of the Bam complex.</text>
</comment>
<dbReference type="InterPro" id="IPR037873">
    <property type="entry name" value="BamE-like"/>
</dbReference>
<sequence length="106" mass="12123">MNLKYQITKTMKKIILLSFIGLLSACSNYKLEVQQGNLVTQKSIAQLQRGMTKKQVQALLGTPLMTDSFNANRWDYVFYQNTSKTSHQSKNITVFFQDNQLVNIGN</sequence>
<dbReference type="InterPro" id="IPR026592">
    <property type="entry name" value="BamE"/>
</dbReference>
<dbReference type="HAMAP" id="MF_00925">
    <property type="entry name" value="OM_assembly_BamE"/>
    <property type="match status" value="1"/>
</dbReference>
<comment type="subcellular location">
    <subcellularLocation>
        <location evidence="4">Cell outer membrane</location>
        <topology evidence="4">Lipid-anchor</topology>
    </subcellularLocation>
</comment>
<dbReference type="PANTHER" id="PTHR37482:SF1">
    <property type="entry name" value="OUTER MEMBRANE PROTEIN ASSEMBLY FACTOR BAME"/>
    <property type="match status" value="1"/>
</dbReference>
<dbReference type="GO" id="GO:0043165">
    <property type="term" value="P:Gram-negative-bacterium-type cell outer membrane assembly"/>
    <property type="evidence" value="ECO:0007669"/>
    <property type="project" value="UniProtKB-UniRule"/>
</dbReference>
<comment type="similarity">
    <text evidence="4">Belongs to the BamE family.</text>
</comment>
<accession>A0A7V2T219</accession>
<organism evidence="6">
    <name type="scientific">Leucothrix mucor</name>
    <dbReference type="NCBI Taxonomy" id="45248"/>
    <lineage>
        <taxon>Bacteria</taxon>
        <taxon>Pseudomonadati</taxon>
        <taxon>Pseudomonadota</taxon>
        <taxon>Gammaproteobacteria</taxon>
        <taxon>Thiotrichales</taxon>
        <taxon>Thiotrichaceae</taxon>
        <taxon>Leucothrix</taxon>
    </lineage>
</organism>
<dbReference type="GO" id="GO:0030674">
    <property type="term" value="F:protein-macromolecule adaptor activity"/>
    <property type="evidence" value="ECO:0007669"/>
    <property type="project" value="TreeGrafter"/>
</dbReference>
<evidence type="ECO:0000256" key="2">
    <source>
        <dbReference type="ARBA" id="ARBA00023136"/>
    </source>
</evidence>
<dbReference type="GO" id="GO:1990063">
    <property type="term" value="C:Bam protein complex"/>
    <property type="evidence" value="ECO:0007669"/>
    <property type="project" value="TreeGrafter"/>
</dbReference>
<evidence type="ECO:0000256" key="1">
    <source>
        <dbReference type="ARBA" id="ARBA00022729"/>
    </source>
</evidence>
<dbReference type="PROSITE" id="PS51257">
    <property type="entry name" value="PROKAR_LIPOPROTEIN"/>
    <property type="match status" value="1"/>
</dbReference>
<proteinExistence type="inferred from homology"/>
<dbReference type="InterPro" id="IPR007450">
    <property type="entry name" value="BamE_dom"/>
</dbReference>